<sequence length="137" mass="15139">MDQIIPAYSKKQIARTSRCIPYLGKRRHAGSQRLHDVSAPNLSITFKRLFLQHSQSDSVKQPASHIQGALEPIYEVLPGWQSSTLGAVSKNDLPANALAYVQRIEELVQIPVSLVSTSPDRDHIVFLGDSSSIAKSY</sequence>
<dbReference type="AlphaFoldDB" id="A0AA45UTU7"/>
<gene>
    <name evidence="1" type="primary">purA_2</name>
    <name evidence="1" type="ORF">ANAPC1_00960</name>
</gene>
<dbReference type="PANTHER" id="PTHR11846:SF0">
    <property type="entry name" value="ADENYLOSUCCINATE SYNTHETASE"/>
    <property type="match status" value="1"/>
</dbReference>
<dbReference type="InterPro" id="IPR001114">
    <property type="entry name" value="Adenylosuccinate_synthetase"/>
</dbReference>
<protein>
    <submittedName>
        <fullName evidence="1">Adenylosuccinate synthetase</fullName>
        <ecNumber evidence="1">6.3.4.4</ecNumber>
    </submittedName>
</protein>
<dbReference type="SMART" id="SM00788">
    <property type="entry name" value="Adenylsucc_synt"/>
    <property type="match status" value="1"/>
</dbReference>
<dbReference type="InterPro" id="IPR027417">
    <property type="entry name" value="P-loop_NTPase"/>
</dbReference>
<dbReference type="GO" id="GO:0000166">
    <property type="term" value="F:nucleotide binding"/>
    <property type="evidence" value="ECO:0007669"/>
    <property type="project" value="InterPro"/>
</dbReference>
<dbReference type="GO" id="GO:0005737">
    <property type="term" value="C:cytoplasm"/>
    <property type="evidence" value="ECO:0007669"/>
    <property type="project" value="TreeGrafter"/>
</dbReference>
<name>A0AA45UTU7_ANAPH</name>
<dbReference type="EC" id="6.3.4.4" evidence="1"/>
<organism evidence="1 2">
    <name type="scientific">Anaplasma phagocytophilum</name>
    <name type="common">Ehrlichia phagocytophila</name>
    <dbReference type="NCBI Taxonomy" id="948"/>
    <lineage>
        <taxon>Bacteria</taxon>
        <taxon>Pseudomonadati</taxon>
        <taxon>Pseudomonadota</taxon>
        <taxon>Alphaproteobacteria</taxon>
        <taxon>Rickettsiales</taxon>
        <taxon>Anaplasmataceae</taxon>
        <taxon>Anaplasma</taxon>
        <taxon>phagocytophilum group</taxon>
    </lineage>
</organism>
<dbReference type="PANTHER" id="PTHR11846">
    <property type="entry name" value="ADENYLOSUCCINATE SYNTHETASE"/>
    <property type="match status" value="1"/>
</dbReference>
<dbReference type="GO" id="GO:0046040">
    <property type="term" value="P:IMP metabolic process"/>
    <property type="evidence" value="ECO:0007669"/>
    <property type="project" value="TreeGrafter"/>
</dbReference>
<evidence type="ECO:0000313" key="2">
    <source>
        <dbReference type="Proteomes" id="UP000078419"/>
    </source>
</evidence>
<dbReference type="GO" id="GO:0044208">
    <property type="term" value="P:'de novo' AMP biosynthetic process"/>
    <property type="evidence" value="ECO:0007669"/>
    <property type="project" value="TreeGrafter"/>
</dbReference>
<dbReference type="InterPro" id="IPR042111">
    <property type="entry name" value="Adenylosuccinate_synth_dom3"/>
</dbReference>
<dbReference type="Gene3D" id="3.90.170.10">
    <property type="entry name" value="Adenylosuccinate Synthetase, subunit A, domain 3"/>
    <property type="match status" value="1"/>
</dbReference>
<comment type="caution">
    <text evidence="1">The sequence shown here is derived from an EMBL/GenBank/DDBJ whole genome shotgun (WGS) entry which is preliminary data.</text>
</comment>
<reference evidence="2" key="1">
    <citation type="submission" date="2016-03" db="EMBL/GenBank/DDBJ databases">
        <authorList>
            <person name="Loux Valentin"/>
        </authorList>
    </citation>
    <scope>NUCLEOTIDE SEQUENCE [LARGE SCALE GENOMIC DNA]</scope>
    <source>
        <strain evidence="2">C1</strain>
    </source>
</reference>
<dbReference type="SUPFAM" id="SSF52540">
    <property type="entry name" value="P-loop containing nucleoside triphosphate hydrolases"/>
    <property type="match status" value="1"/>
</dbReference>
<keyword evidence="1" id="KW-0436">Ligase</keyword>
<dbReference type="EMBL" id="FLLR01000044">
    <property type="protein sequence ID" value="SBO14600.1"/>
    <property type="molecule type" value="Genomic_DNA"/>
</dbReference>
<accession>A0AA45UTU7</accession>
<evidence type="ECO:0000313" key="1">
    <source>
        <dbReference type="EMBL" id="SBO14600.1"/>
    </source>
</evidence>
<proteinExistence type="predicted"/>
<dbReference type="Proteomes" id="UP000078419">
    <property type="component" value="Unassembled WGS sequence"/>
</dbReference>
<dbReference type="Pfam" id="PF00709">
    <property type="entry name" value="Adenylsucc_synt"/>
    <property type="match status" value="1"/>
</dbReference>
<dbReference type="RefSeq" id="WP_081265381.1">
    <property type="nucleotide sequence ID" value="NZ_FLLR01000044.1"/>
</dbReference>
<dbReference type="GO" id="GO:0004019">
    <property type="term" value="F:adenylosuccinate synthase activity"/>
    <property type="evidence" value="ECO:0007669"/>
    <property type="project" value="UniProtKB-EC"/>
</dbReference>